<sequence length="123" mass="13973">MNNDTVQAWVYDTTNKNKLVGVINVPRGSQLLVGQTYIKPADGLYGTPRFDEEQLRWFGMTKEEWQKTDYLNGGKESIQPSPQQQMMASLMKTNADLQRQVKLQATVNATMMKSIAELKSETK</sequence>
<proteinExistence type="predicted"/>
<evidence type="ECO:0000313" key="1">
    <source>
        <dbReference type="EMBL" id="MBD7894540.1"/>
    </source>
</evidence>
<comment type="caution">
    <text evidence="1">The sequence shown here is derived from an EMBL/GenBank/DDBJ whole genome shotgun (WGS) entry which is preliminary data.</text>
</comment>
<organism evidence="1 2">
    <name type="scientific">Limosilactobacillus avistercoris</name>
    <dbReference type="NCBI Taxonomy" id="2762243"/>
    <lineage>
        <taxon>Bacteria</taxon>
        <taxon>Bacillati</taxon>
        <taxon>Bacillota</taxon>
        <taxon>Bacilli</taxon>
        <taxon>Lactobacillales</taxon>
        <taxon>Lactobacillaceae</taxon>
        <taxon>Limosilactobacillus</taxon>
    </lineage>
</organism>
<dbReference type="Proteomes" id="UP000616837">
    <property type="component" value="Unassembled WGS sequence"/>
</dbReference>
<gene>
    <name evidence="1" type="ORF">H9564_02185</name>
</gene>
<accession>A0ABR8PB88</accession>
<evidence type="ECO:0000313" key="2">
    <source>
        <dbReference type="Proteomes" id="UP000616837"/>
    </source>
</evidence>
<reference evidence="1 2" key="1">
    <citation type="submission" date="2020-08" db="EMBL/GenBank/DDBJ databases">
        <title>A Genomic Blueprint of the Chicken Gut Microbiome.</title>
        <authorList>
            <person name="Gilroy R."/>
            <person name="Ravi A."/>
            <person name="Getino M."/>
            <person name="Pursley I."/>
            <person name="Horton D.L."/>
            <person name="Alikhan N.-F."/>
            <person name="Baker D."/>
            <person name="Gharbi K."/>
            <person name="Hall N."/>
            <person name="Watson M."/>
            <person name="Adriaenssens E.M."/>
            <person name="Foster-Nyarko E."/>
            <person name="Jarju S."/>
            <person name="Secka A."/>
            <person name="Antonio M."/>
            <person name="Oren A."/>
            <person name="Chaudhuri R."/>
            <person name="La Ragione R.M."/>
            <person name="Hildebrand F."/>
            <person name="Pallen M.J."/>
        </authorList>
    </citation>
    <scope>NUCLEOTIDE SEQUENCE [LARGE SCALE GENOMIC DNA]</scope>
    <source>
        <strain evidence="1 2">Sa3CUN2</strain>
    </source>
</reference>
<keyword evidence="2" id="KW-1185">Reference proteome</keyword>
<name>A0ABR8PB88_9LACO</name>
<dbReference type="EMBL" id="JACSQW010000004">
    <property type="protein sequence ID" value="MBD7894540.1"/>
    <property type="molecule type" value="Genomic_DNA"/>
</dbReference>
<dbReference type="RefSeq" id="WP_191683916.1">
    <property type="nucleotide sequence ID" value="NZ_JACSQW010000004.1"/>
</dbReference>
<protein>
    <submittedName>
        <fullName evidence="1">Uncharacterized protein</fullName>
    </submittedName>
</protein>